<reference evidence="2" key="1">
    <citation type="journal article" date="2020" name="mSystems">
        <title>Genome- and Community-Level Interaction Insights into Carbon Utilization and Element Cycling Functions of Hydrothermarchaeota in Hydrothermal Sediment.</title>
        <authorList>
            <person name="Zhou Z."/>
            <person name="Liu Y."/>
            <person name="Xu W."/>
            <person name="Pan J."/>
            <person name="Luo Z.H."/>
            <person name="Li M."/>
        </authorList>
    </citation>
    <scope>NUCLEOTIDE SEQUENCE [LARGE SCALE GENOMIC DNA]</scope>
    <source>
        <strain evidence="2">SpSt-192</strain>
    </source>
</reference>
<evidence type="ECO:0000313" key="2">
    <source>
        <dbReference type="EMBL" id="HEX69988.1"/>
    </source>
</evidence>
<dbReference type="PANTHER" id="PTHR10683:SF28">
    <property type="entry name" value="TRANSALDOLASE C"/>
    <property type="match status" value="1"/>
</dbReference>
<gene>
    <name evidence="2" type="ORF">ENP13_01920</name>
</gene>
<dbReference type="Pfam" id="PF00923">
    <property type="entry name" value="TAL_FSA"/>
    <property type="match status" value="1"/>
</dbReference>
<dbReference type="AlphaFoldDB" id="A0A7C2WI85"/>
<name>A0A7C2WI85_9BACT</name>
<dbReference type="EMBL" id="DSID01000149">
    <property type="protein sequence ID" value="HEX69988.1"/>
    <property type="molecule type" value="Genomic_DNA"/>
</dbReference>
<dbReference type="InterPro" id="IPR001585">
    <property type="entry name" value="TAL/FSA"/>
</dbReference>
<keyword evidence="1" id="KW-0704">Schiff base</keyword>
<dbReference type="InterPro" id="IPR013785">
    <property type="entry name" value="Aldolase_TIM"/>
</dbReference>
<dbReference type="PANTHER" id="PTHR10683">
    <property type="entry name" value="TRANSALDOLASE"/>
    <property type="match status" value="1"/>
</dbReference>
<sequence length="231" mass="25287">MRAPQIWLAGDPADMPERLNLGCAGIVTNTVVFRDLAPKYGSVRKLLEAYLEVTDLPIFVEIDGESTEELLEVAHSVRRISSQLQIKIPCTAHGLRAIRRLSREGVETMCTCVFSLNQAVAAANAEATHILPFCTPMKEFGGDPMKLVAEIVEALREHESRPKVTAALVRSADVAEMALAAGADGVIVFTAVFDQMLKHPGTEQWNDTFKRAWDWLGDQGHLEGIAAHARA</sequence>
<accession>A0A7C2WI85</accession>
<evidence type="ECO:0000256" key="1">
    <source>
        <dbReference type="ARBA" id="ARBA00023270"/>
    </source>
</evidence>
<proteinExistence type="predicted"/>
<dbReference type="Gene3D" id="3.20.20.70">
    <property type="entry name" value="Aldolase class I"/>
    <property type="match status" value="1"/>
</dbReference>
<comment type="caution">
    <text evidence="2">The sequence shown here is derived from an EMBL/GenBank/DDBJ whole genome shotgun (WGS) entry which is preliminary data.</text>
</comment>
<dbReference type="SUPFAM" id="SSF51569">
    <property type="entry name" value="Aldolase"/>
    <property type="match status" value="1"/>
</dbReference>
<organism evidence="2">
    <name type="scientific">Thermorudis sp</name>
    <dbReference type="NCBI Taxonomy" id="1969470"/>
    <lineage>
        <taxon>Bacteria</taxon>
        <taxon>Pseudomonadati</taxon>
        <taxon>Thermomicrobiota</taxon>
        <taxon>Thermomicrobia</taxon>
        <taxon>Thermomicrobia incertae sedis</taxon>
        <taxon>Thermorudis</taxon>
    </lineage>
</organism>
<dbReference type="GO" id="GO:0005975">
    <property type="term" value="P:carbohydrate metabolic process"/>
    <property type="evidence" value="ECO:0007669"/>
    <property type="project" value="InterPro"/>
</dbReference>
<protein>
    <recommendedName>
        <fullName evidence="3">Transaldolase</fullName>
    </recommendedName>
</protein>
<evidence type="ECO:0008006" key="3">
    <source>
        <dbReference type="Google" id="ProtNLM"/>
    </source>
</evidence>